<organism evidence="1 2">
    <name type="scientific">Roseateles chitinivorans</name>
    <dbReference type="NCBI Taxonomy" id="2917965"/>
    <lineage>
        <taxon>Bacteria</taxon>
        <taxon>Pseudomonadati</taxon>
        <taxon>Pseudomonadota</taxon>
        <taxon>Betaproteobacteria</taxon>
        <taxon>Burkholderiales</taxon>
        <taxon>Sphaerotilaceae</taxon>
        <taxon>Roseateles</taxon>
    </lineage>
</organism>
<comment type="caution">
    <text evidence="1">The sequence shown here is derived from an EMBL/GenBank/DDBJ whole genome shotgun (WGS) entry which is preliminary data.</text>
</comment>
<evidence type="ECO:0008006" key="3">
    <source>
        <dbReference type="Google" id="ProtNLM"/>
    </source>
</evidence>
<sequence>MAVGLAALLAGCVNLQAITTYAESAAGVTGSTDAARRWRDSDKKLGERRLDGDVCPIGYTGRLPQAQFDAAYDDAEKLHRAMSAYFTALGELASDHLPDVAKTAAPSLEGIKGAGAKVSPEEEAAVKGLFALLQRGLDAYRHKKLRDLMASSHDDVARVLGLMQKLADVYAEGLRGERIQAVAFVRCEIGQSDLGDRYLGRRELARVKMDYDTELSAIAGYKAALQKLASDHDRIRSALEMDRDAMTRTLKALAATAKELDKARDSVARLSGG</sequence>
<accession>A0A2G9CF19</accession>
<name>A0A2G9CF19_9BURK</name>
<evidence type="ECO:0000313" key="2">
    <source>
        <dbReference type="Proteomes" id="UP000231501"/>
    </source>
</evidence>
<dbReference type="EMBL" id="PEOG01000013">
    <property type="protein sequence ID" value="PIM54089.1"/>
    <property type="molecule type" value="Genomic_DNA"/>
</dbReference>
<keyword evidence="2" id="KW-1185">Reference proteome</keyword>
<reference evidence="1 2" key="1">
    <citation type="submission" date="2017-11" db="EMBL/GenBank/DDBJ databases">
        <title>Draft genome sequence of Mitsuaria sp. HWN-4.</title>
        <authorList>
            <person name="Gundlapally S.R."/>
        </authorList>
    </citation>
    <scope>NUCLEOTIDE SEQUENCE [LARGE SCALE GENOMIC DNA]</scope>
    <source>
        <strain evidence="1 2">HWN-4</strain>
    </source>
</reference>
<proteinExistence type="predicted"/>
<protein>
    <recommendedName>
        <fullName evidence="3">DUF3829 domain-containing protein</fullName>
    </recommendedName>
</protein>
<dbReference type="AlphaFoldDB" id="A0A2G9CF19"/>
<gene>
    <name evidence="1" type="ORF">CS062_06365</name>
</gene>
<dbReference type="Proteomes" id="UP000231501">
    <property type="component" value="Unassembled WGS sequence"/>
</dbReference>
<evidence type="ECO:0000313" key="1">
    <source>
        <dbReference type="EMBL" id="PIM54089.1"/>
    </source>
</evidence>